<dbReference type="OrthoDB" id="3537171at2759"/>
<reference evidence="1" key="1">
    <citation type="submission" date="2021-03" db="EMBL/GenBank/DDBJ databases">
        <authorList>
            <person name="Tagirdzhanova G."/>
        </authorList>
    </citation>
    <scope>NUCLEOTIDE SEQUENCE</scope>
</reference>
<comment type="caution">
    <text evidence="1">The sequence shown here is derived from an EMBL/GenBank/DDBJ whole genome shotgun (WGS) entry which is preliminary data.</text>
</comment>
<evidence type="ECO:0000313" key="1">
    <source>
        <dbReference type="EMBL" id="CAF9915142.1"/>
    </source>
</evidence>
<proteinExistence type="predicted"/>
<accession>A0A8H3I501</accession>
<sequence length="259" mass="29363">MTALHCILSQEPQDTNPLFPAKITQSQLMDTTTSASKNDTWQPSWERHLKLSPLLKPYSTAAVVPEGQRPYPELWDICNGCILWLPPKSDIGEIPDPRLSSREPGFFDHPILILAIQPTSPRSATVHFAKMTSLRNRPLEHTHRSGWDRYLPVFPTNPHPTSGSLLRLENEKANRGMVENSYVSVHEGVFSVDYRALRCYAAGQRADGYRCRLKEESFELVRRRLGCSSSAWVETRGLWEEFLRMHGPAAVEEASRLGV</sequence>
<dbReference type="PANTHER" id="PTHR37048:SF2">
    <property type="entry name" value="QUESTIONABLE PROTEIN"/>
    <property type="match status" value="1"/>
</dbReference>
<protein>
    <submittedName>
        <fullName evidence="1">Uncharacterized protein</fullName>
    </submittedName>
</protein>
<keyword evidence="2" id="KW-1185">Reference proteome</keyword>
<dbReference type="Proteomes" id="UP000664534">
    <property type="component" value="Unassembled WGS sequence"/>
</dbReference>
<dbReference type="PANTHER" id="PTHR37048">
    <property type="entry name" value="QUESTIONABLE PROTEIN"/>
    <property type="match status" value="1"/>
</dbReference>
<organism evidence="1 2">
    <name type="scientific">Imshaugia aleurites</name>
    <dbReference type="NCBI Taxonomy" id="172621"/>
    <lineage>
        <taxon>Eukaryota</taxon>
        <taxon>Fungi</taxon>
        <taxon>Dikarya</taxon>
        <taxon>Ascomycota</taxon>
        <taxon>Pezizomycotina</taxon>
        <taxon>Lecanoromycetes</taxon>
        <taxon>OSLEUM clade</taxon>
        <taxon>Lecanoromycetidae</taxon>
        <taxon>Lecanorales</taxon>
        <taxon>Lecanorineae</taxon>
        <taxon>Parmeliaceae</taxon>
        <taxon>Imshaugia</taxon>
    </lineage>
</organism>
<name>A0A8H3I501_9LECA</name>
<gene>
    <name evidence="1" type="ORF">IMSHALPRED_002357</name>
</gene>
<evidence type="ECO:0000313" key="2">
    <source>
        <dbReference type="Proteomes" id="UP000664534"/>
    </source>
</evidence>
<dbReference type="EMBL" id="CAJPDT010000014">
    <property type="protein sequence ID" value="CAF9915142.1"/>
    <property type="molecule type" value="Genomic_DNA"/>
</dbReference>
<dbReference type="AlphaFoldDB" id="A0A8H3I501"/>